<dbReference type="InterPro" id="IPR046960">
    <property type="entry name" value="PPR_At4g14850-like_plant"/>
</dbReference>
<evidence type="ECO:0000256" key="1">
    <source>
        <dbReference type="ARBA" id="ARBA00022737"/>
    </source>
</evidence>
<dbReference type="GO" id="GO:0003723">
    <property type="term" value="F:RNA binding"/>
    <property type="evidence" value="ECO:0007669"/>
    <property type="project" value="InterPro"/>
</dbReference>
<feature type="repeat" description="PPR" evidence="2">
    <location>
        <begin position="240"/>
        <end position="274"/>
    </location>
</feature>
<dbReference type="PROSITE" id="PS51375">
    <property type="entry name" value="PPR"/>
    <property type="match status" value="5"/>
</dbReference>
<dbReference type="Proteomes" id="UP000030748">
    <property type="component" value="Unassembled WGS sequence"/>
</dbReference>
<dbReference type="STRING" id="4155.A0A022R381"/>
<evidence type="ECO:0000313" key="4">
    <source>
        <dbReference type="Proteomes" id="UP000030748"/>
    </source>
</evidence>
<keyword evidence="1" id="KW-0677">Repeat</keyword>
<dbReference type="NCBIfam" id="TIGR00756">
    <property type="entry name" value="PPR"/>
    <property type="match status" value="5"/>
</dbReference>
<dbReference type="InterPro" id="IPR011990">
    <property type="entry name" value="TPR-like_helical_dom_sf"/>
</dbReference>
<dbReference type="OrthoDB" id="185373at2759"/>
<dbReference type="PANTHER" id="PTHR47926:SF391">
    <property type="entry name" value="TETRATRICOPEPTIDE-LIKE HELICAL DOMAIN SUPERFAMILY"/>
    <property type="match status" value="1"/>
</dbReference>
<protein>
    <recommendedName>
        <fullName evidence="5">Pentacotripeptide-repeat region of PRORP domain-containing protein</fullName>
    </recommendedName>
</protein>
<dbReference type="InterPro" id="IPR046848">
    <property type="entry name" value="E_motif"/>
</dbReference>
<dbReference type="GO" id="GO:0009451">
    <property type="term" value="P:RNA modification"/>
    <property type="evidence" value="ECO:0000318"/>
    <property type="project" value="GO_Central"/>
</dbReference>
<dbReference type="InterPro" id="IPR002885">
    <property type="entry name" value="PPR_rpt"/>
</dbReference>
<dbReference type="FunFam" id="1.25.40.10:FF:000470">
    <property type="entry name" value="Pentatricopeptide repeat-containing protein At5g66520"/>
    <property type="match status" value="1"/>
</dbReference>
<dbReference type="Gene3D" id="1.25.40.10">
    <property type="entry name" value="Tetratricopeptide repeat domain"/>
    <property type="match status" value="4"/>
</dbReference>
<feature type="repeat" description="PPR" evidence="2">
    <location>
        <begin position="342"/>
        <end position="376"/>
    </location>
</feature>
<dbReference type="eggNOG" id="KOG4197">
    <property type="taxonomic scope" value="Eukaryota"/>
</dbReference>
<organism evidence="3 4">
    <name type="scientific">Erythranthe guttata</name>
    <name type="common">Yellow monkey flower</name>
    <name type="synonym">Mimulus guttatus</name>
    <dbReference type="NCBI Taxonomy" id="4155"/>
    <lineage>
        <taxon>Eukaryota</taxon>
        <taxon>Viridiplantae</taxon>
        <taxon>Streptophyta</taxon>
        <taxon>Embryophyta</taxon>
        <taxon>Tracheophyta</taxon>
        <taxon>Spermatophyta</taxon>
        <taxon>Magnoliopsida</taxon>
        <taxon>eudicotyledons</taxon>
        <taxon>Gunneridae</taxon>
        <taxon>Pentapetalae</taxon>
        <taxon>asterids</taxon>
        <taxon>lamiids</taxon>
        <taxon>Lamiales</taxon>
        <taxon>Phrymaceae</taxon>
        <taxon>Erythranthe</taxon>
    </lineage>
</organism>
<name>A0A022R381_ERYGU</name>
<feature type="repeat" description="PPR" evidence="2">
    <location>
        <begin position="77"/>
        <end position="111"/>
    </location>
</feature>
<evidence type="ECO:0000313" key="3">
    <source>
        <dbReference type="EMBL" id="EYU34053.1"/>
    </source>
</evidence>
<dbReference type="PhylomeDB" id="A0A022R381"/>
<keyword evidence="4" id="KW-1185">Reference proteome</keyword>
<feature type="repeat" description="PPR" evidence="2">
    <location>
        <begin position="178"/>
        <end position="212"/>
    </location>
</feature>
<evidence type="ECO:0000256" key="2">
    <source>
        <dbReference type="PROSITE-ProRule" id="PRU00708"/>
    </source>
</evidence>
<reference evidence="3 4" key="1">
    <citation type="journal article" date="2013" name="Proc. Natl. Acad. Sci. U.S.A.">
        <title>Fine-scale variation in meiotic recombination in Mimulus inferred from population shotgun sequencing.</title>
        <authorList>
            <person name="Hellsten U."/>
            <person name="Wright K.M."/>
            <person name="Jenkins J."/>
            <person name="Shu S."/>
            <person name="Yuan Y."/>
            <person name="Wessler S.R."/>
            <person name="Schmutz J."/>
            <person name="Willis J.H."/>
            <person name="Rokhsar D.S."/>
        </authorList>
    </citation>
    <scope>NUCLEOTIDE SEQUENCE [LARGE SCALE GENOMIC DNA]</scope>
    <source>
        <strain evidence="4">cv. DUN x IM62</strain>
    </source>
</reference>
<gene>
    <name evidence="3" type="ORF">MIMGU_mgv1a004068mg</name>
</gene>
<dbReference type="KEGG" id="egt:105961650"/>
<proteinExistence type="predicted"/>
<dbReference type="AlphaFoldDB" id="A0A022R381"/>
<dbReference type="EMBL" id="KI630728">
    <property type="protein sequence ID" value="EYU34053.1"/>
    <property type="molecule type" value="Genomic_DNA"/>
</dbReference>
<evidence type="ECO:0008006" key="5">
    <source>
        <dbReference type="Google" id="ProtNLM"/>
    </source>
</evidence>
<feature type="repeat" description="PPR" evidence="2">
    <location>
        <begin position="311"/>
        <end position="341"/>
    </location>
</feature>
<dbReference type="FunFam" id="1.25.40.10:FF:000090">
    <property type="entry name" value="Pentatricopeptide repeat-containing protein, chloroplastic"/>
    <property type="match status" value="1"/>
</dbReference>
<dbReference type="Pfam" id="PF01535">
    <property type="entry name" value="PPR"/>
    <property type="match status" value="4"/>
</dbReference>
<dbReference type="Pfam" id="PF13041">
    <property type="entry name" value="PPR_2"/>
    <property type="match status" value="2"/>
</dbReference>
<dbReference type="OMA" id="EPDIFMW"/>
<dbReference type="PANTHER" id="PTHR47926">
    <property type="entry name" value="PENTATRICOPEPTIDE REPEAT-CONTAINING PROTEIN"/>
    <property type="match status" value="1"/>
</dbReference>
<sequence>MIRKTAATKSSICHQTSYLWRNCKNLRTLKQIHARMIVESFNSDRSALKELIYAAAIAIHNNIDYAHQLFDRISEPDLFMWNTMMRGSAQSCRPHLTVSLYSRMEKLFVQPDHYTFPFVLKACTRLSWVNMGCAIHGKVTRHGFECNKFARNALIYFHANCGEIGVASLLFDASARRDVVAWSALTAGYARRGNLEMARWLFDEMPVKDLVSWNVMITGYVKQLEMECARELFDLVPKRDVVTWNAMISGYVLSGEHRKALEMYEEMSTAGECPDEVTMLSLLSACANLGSLDIGEKIHFSIRKMGEGVLGIFLGNALIDMYAKCGNIEKALDVFRCMREKDATSWNSIIVGLAFSGYMNESISVFEDMRKKKFRPNEITFVGVLIACSHAGKVNEGRAYFNLMKNAYNIQPNVKHYGCMVDLVGRAGLLNEAFEFIDMMEFEPNAIIWRTLLGACRIHCNVELGRLANEKLLKLRRDESGDYVLLSNIYASNGEWSGVENVRKLMDETGVKKERGFSLVDEEKNEFLGFLLGSDHRANARKSAC</sequence>
<accession>A0A022R381</accession>
<dbReference type="FunFam" id="1.25.40.10:FF:000941">
    <property type="entry name" value="Pentatricopeptide repeat-containing protein At5g15300"/>
    <property type="match status" value="1"/>
</dbReference>
<dbReference type="Pfam" id="PF20431">
    <property type="entry name" value="E_motif"/>
    <property type="match status" value="1"/>
</dbReference>